<reference evidence="1 2" key="1">
    <citation type="submission" date="2017-02" db="EMBL/GenBank/DDBJ databases">
        <title>Complete genome sequence of Lactobacillus helveticus.</title>
        <authorList>
            <person name="Kim J.F."/>
            <person name="Chung Y."/>
            <person name="Kwak M."/>
        </authorList>
    </citation>
    <scope>NUCLEOTIDE SEQUENCE [LARGE SCALE GENOMIC DNA]</scope>
    <source>
        <strain evidence="1 2">LH5</strain>
        <plasmid evidence="2">pcbtlh5_1</plasmid>
    </source>
</reference>
<gene>
    <name evidence="1" type="ORF">LH5_02251</name>
</gene>
<dbReference type="Gene3D" id="3.40.1440.10">
    <property type="entry name" value="GIY-YIG endonuclease"/>
    <property type="match status" value="1"/>
</dbReference>
<evidence type="ECO:0000313" key="2">
    <source>
        <dbReference type="Proteomes" id="UP000267945"/>
    </source>
</evidence>
<name>A0A3S8SF25_LACHE</name>
<proteinExistence type="predicted"/>
<dbReference type="RefSeq" id="WP_107805706.1">
    <property type="nucleotide sequence ID" value="NZ_CP019582.1"/>
</dbReference>
<protein>
    <submittedName>
        <fullName evidence="1">Uncharacterized protein</fullName>
    </submittedName>
</protein>
<keyword evidence="1" id="KW-0614">Plasmid</keyword>
<evidence type="ECO:0000313" key="1">
    <source>
        <dbReference type="EMBL" id="AZK92437.1"/>
    </source>
</evidence>
<dbReference type="AlphaFoldDB" id="A0A3S8SF25"/>
<sequence length="281" mass="32820">MIKLNDILNIDDFSDFRIRFVVSWGNETEQNPLERYRNDPDDPIRHYLWKGNKATGFKVGTKIIGLIRLAGDNWLLTHVLEITAVNDVPIGAALPTIDEQLNYWYSAVPMEKFTKFFGRVIVNFHNTSQNLIRRPEAVIDEMEVVEILSNNFSDRDFPGYANVTITWSQLHQIISRNNREWRTALQNQKGIYLITDTHSGKQYVGSAYGKEMIWGRWQAYAFTGHGGNEALKKLPFEYIKQHFQYSILEIADGKSSDQYILERENWWKRALLTRTFGYNMN</sequence>
<dbReference type="EMBL" id="CP019582">
    <property type="protein sequence ID" value="AZK92437.1"/>
    <property type="molecule type" value="Genomic_DNA"/>
</dbReference>
<dbReference type="InterPro" id="IPR035901">
    <property type="entry name" value="GIY-YIG_endonuc_sf"/>
</dbReference>
<dbReference type="CDD" id="cd10446">
    <property type="entry name" value="GIY-YIG_unchar_1"/>
    <property type="match status" value="1"/>
</dbReference>
<accession>A0A3S8SF25</accession>
<dbReference type="Proteomes" id="UP000267945">
    <property type="component" value="Plasmid pCBTLH5_1"/>
</dbReference>
<dbReference type="SUPFAM" id="SSF82771">
    <property type="entry name" value="GIY-YIG endonuclease"/>
    <property type="match status" value="1"/>
</dbReference>
<geneLocation type="plasmid" evidence="2">
    <name>pcbtlh5_1</name>
</geneLocation>
<dbReference type="PROSITE" id="PS50164">
    <property type="entry name" value="GIY_YIG"/>
    <property type="match status" value="1"/>
</dbReference>
<organism evidence="1 2">
    <name type="scientific">Lactobacillus helveticus</name>
    <name type="common">Lactobacillus suntoryeus</name>
    <dbReference type="NCBI Taxonomy" id="1587"/>
    <lineage>
        <taxon>Bacteria</taxon>
        <taxon>Bacillati</taxon>
        <taxon>Bacillota</taxon>
        <taxon>Bacilli</taxon>
        <taxon>Lactobacillales</taxon>
        <taxon>Lactobacillaceae</taxon>
        <taxon>Lactobacillus</taxon>
    </lineage>
</organism>
<dbReference type="InterPro" id="IPR000305">
    <property type="entry name" value="GIY-YIG_endonuc"/>
</dbReference>